<comment type="caution">
    <text evidence="2">The sequence shown here is derived from an EMBL/GenBank/DDBJ whole genome shotgun (WGS) entry which is preliminary data.</text>
</comment>
<dbReference type="EMBL" id="BGPR01031947">
    <property type="protein sequence ID" value="GBO05251.1"/>
    <property type="molecule type" value="Genomic_DNA"/>
</dbReference>
<proteinExistence type="predicted"/>
<dbReference type="AlphaFoldDB" id="A0A4Y2TZ01"/>
<organism evidence="2 3">
    <name type="scientific">Araneus ventricosus</name>
    <name type="common">Orbweaver spider</name>
    <name type="synonym">Epeira ventricosa</name>
    <dbReference type="NCBI Taxonomy" id="182803"/>
    <lineage>
        <taxon>Eukaryota</taxon>
        <taxon>Metazoa</taxon>
        <taxon>Ecdysozoa</taxon>
        <taxon>Arthropoda</taxon>
        <taxon>Chelicerata</taxon>
        <taxon>Arachnida</taxon>
        <taxon>Araneae</taxon>
        <taxon>Araneomorphae</taxon>
        <taxon>Entelegynae</taxon>
        <taxon>Araneoidea</taxon>
        <taxon>Araneidae</taxon>
        <taxon>Araneus</taxon>
    </lineage>
</organism>
<feature type="region of interest" description="Disordered" evidence="1">
    <location>
        <begin position="62"/>
        <end position="87"/>
    </location>
</feature>
<evidence type="ECO:0000313" key="3">
    <source>
        <dbReference type="Proteomes" id="UP000499080"/>
    </source>
</evidence>
<evidence type="ECO:0000313" key="2">
    <source>
        <dbReference type="EMBL" id="GBO05251.1"/>
    </source>
</evidence>
<name>A0A4Y2TZ01_ARAVE</name>
<keyword evidence="3" id="KW-1185">Reference proteome</keyword>
<evidence type="ECO:0000256" key="1">
    <source>
        <dbReference type="SAM" id="MobiDB-lite"/>
    </source>
</evidence>
<dbReference type="Proteomes" id="UP000499080">
    <property type="component" value="Unassembled WGS sequence"/>
</dbReference>
<reference evidence="2 3" key="1">
    <citation type="journal article" date="2019" name="Sci. Rep.">
        <title>Orb-weaving spider Araneus ventricosus genome elucidates the spidroin gene catalogue.</title>
        <authorList>
            <person name="Kono N."/>
            <person name="Nakamura H."/>
            <person name="Ohtoshi R."/>
            <person name="Moran D.A.P."/>
            <person name="Shinohara A."/>
            <person name="Yoshida Y."/>
            <person name="Fujiwara M."/>
            <person name="Mori M."/>
            <person name="Tomita M."/>
            <person name="Arakawa K."/>
        </authorList>
    </citation>
    <scope>NUCLEOTIDE SEQUENCE [LARGE SCALE GENOMIC DNA]</scope>
</reference>
<accession>A0A4Y2TZ01</accession>
<gene>
    <name evidence="2" type="ORF">AVEN_178185_1</name>
</gene>
<protein>
    <submittedName>
        <fullName evidence="2">Uncharacterized protein</fullName>
    </submittedName>
</protein>
<sequence length="97" mass="10758">MVIFLFSDFKGRCGLMARTWLRGRRDPGLEWNCRASGPGAHYIRRGQMSLRWCGRTLGEGVPAQVSSPISEEGSKLRGPSPESQQVAAKRVVNITKL</sequence>